<reference evidence="1" key="1">
    <citation type="submission" date="2021-01" db="EMBL/GenBank/DDBJ databases">
        <title>A chromosome-scale assembly of European eel, Anguilla anguilla.</title>
        <authorList>
            <person name="Henkel C."/>
            <person name="Jong-Raadsen S.A."/>
            <person name="Dufour S."/>
            <person name="Weltzien F.-A."/>
            <person name="Palstra A.P."/>
            <person name="Pelster B."/>
            <person name="Spaink H.P."/>
            <person name="Van Den Thillart G.E."/>
            <person name="Jansen H."/>
            <person name="Zahm M."/>
            <person name="Klopp C."/>
            <person name="Cedric C."/>
            <person name="Louis A."/>
            <person name="Berthelot C."/>
            <person name="Parey E."/>
            <person name="Roest Crollius H."/>
            <person name="Montfort J."/>
            <person name="Robinson-Rechavi M."/>
            <person name="Bucao C."/>
            <person name="Bouchez O."/>
            <person name="Gislard M."/>
            <person name="Lluch J."/>
            <person name="Milhes M."/>
            <person name="Lampietro C."/>
            <person name="Lopez Roques C."/>
            <person name="Donnadieu C."/>
            <person name="Braasch I."/>
            <person name="Desvignes T."/>
            <person name="Postlethwait J."/>
            <person name="Bobe J."/>
            <person name="Guiguen Y."/>
            <person name="Dirks R."/>
        </authorList>
    </citation>
    <scope>NUCLEOTIDE SEQUENCE</scope>
    <source>
        <strain evidence="1">Tag_6206</strain>
        <tissue evidence="1">Liver</tissue>
    </source>
</reference>
<evidence type="ECO:0000313" key="1">
    <source>
        <dbReference type="EMBL" id="KAG5835059.1"/>
    </source>
</evidence>
<sequence>MPEEALEMLYLPEYAVDMQEKPEKAVKMLLQQTLEMNRFSETDMHELILNVLDIIGFPESADRPADMQEMPQDAEEMVLLSPPEQSTAHTQEETDDGL</sequence>
<proteinExistence type="predicted"/>
<name>A0A9D3LSY6_ANGAN</name>
<organism evidence="1 2">
    <name type="scientific">Anguilla anguilla</name>
    <name type="common">European freshwater eel</name>
    <name type="synonym">Muraena anguilla</name>
    <dbReference type="NCBI Taxonomy" id="7936"/>
    <lineage>
        <taxon>Eukaryota</taxon>
        <taxon>Metazoa</taxon>
        <taxon>Chordata</taxon>
        <taxon>Craniata</taxon>
        <taxon>Vertebrata</taxon>
        <taxon>Euteleostomi</taxon>
        <taxon>Actinopterygii</taxon>
        <taxon>Neopterygii</taxon>
        <taxon>Teleostei</taxon>
        <taxon>Anguilliformes</taxon>
        <taxon>Anguillidae</taxon>
        <taxon>Anguilla</taxon>
    </lineage>
</organism>
<accession>A0A9D3LSY6</accession>
<keyword evidence="2" id="KW-1185">Reference proteome</keyword>
<dbReference type="AlphaFoldDB" id="A0A9D3LSY6"/>
<gene>
    <name evidence="1" type="ORF">ANANG_G00268090</name>
</gene>
<protein>
    <submittedName>
        <fullName evidence="1">Uncharacterized protein</fullName>
    </submittedName>
</protein>
<dbReference type="EMBL" id="JAFIRN010000015">
    <property type="protein sequence ID" value="KAG5835059.1"/>
    <property type="molecule type" value="Genomic_DNA"/>
</dbReference>
<evidence type="ECO:0000313" key="2">
    <source>
        <dbReference type="Proteomes" id="UP001044222"/>
    </source>
</evidence>
<comment type="caution">
    <text evidence="1">The sequence shown here is derived from an EMBL/GenBank/DDBJ whole genome shotgun (WGS) entry which is preliminary data.</text>
</comment>
<dbReference type="Proteomes" id="UP001044222">
    <property type="component" value="Chromosome 15"/>
</dbReference>